<dbReference type="REBASE" id="142045">
    <property type="entry name" value="Csp68KORF2587P"/>
</dbReference>
<dbReference type="Proteomes" id="UP000001203">
    <property type="component" value="Chromosome circular"/>
</dbReference>
<dbReference type="RefSeq" id="WP_009544725.1">
    <property type="nucleotide sequence ID" value="NC_010546.1"/>
</dbReference>
<evidence type="ECO:0000313" key="2">
    <source>
        <dbReference type="Proteomes" id="UP000001203"/>
    </source>
</evidence>
<accession>B1WSE7</accession>
<dbReference type="STRING" id="43989.cce_2585"/>
<organism evidence="1 2">
    <name type="scientific">Crocosphaera subtropica (strain ATCC 51142 / BH68)</name>
    <name type="common">Cyanothece sp. (strain ATCC 51142)</name>
    <dbReference type="NCBI Taxonomy" id="43989"/>
    <lineage>
        <taxon>Bacteria</taxon>
        <taxon>Bacillati</taxon>
        <taxon>Cyanobacteriota</taxon>
        <taxon>Cyanophyceae</taxon>
        <taxon>Oscillatoriophycideae</taxon>
        <taxon>Chroococcales</taxon>
        <taxon>Aphanothecaceae</taxon>
        <taxon>Crocosphaera</taxon>
        <taxon>Crocosphaera subtropica</taxon>
    </lineage>
</organism>
<dbReference type="eggNOG" id="COG0863">
    <property type="taxonomic scope" value="Bacteria"/>
</dbReference>
<keyword evidence="2" id="KW-1185">Reference proteome</keyword>
<protein>
    <submittedName>
        <fullName evidence="1">Uncharacterized protein</fullName>
    </submittedName>
</protein>
<dbReference type="AlphaFoldDB" id="B1WSE7"/>
<dbReference type="HOGENOM" id="CLU_2104946_0_0_3"/>
<dbReference type="KEGG" id="cyt:cce_2585"/>
<gene>
    <name evidence="1" type="ordered locus">cce_2585</name>
</gene>
<proteinExistence type="predicted"/>
<evidence type="ECO:0000313" key="1">
    <source>
        <dbReference type="EMBL" id="ACB51933.1"/>
    </source>
</evidence>
<dbReference type="EMBL" id="CP000806">
    <property type="protein sequence ID" value="ACB51933.1"/>
    <property type="molecule type" value="Genomic_DNA"/>
</dbReference>
<sequence>MIQLGINQLTAWNTIVKYARSRYQIRFPTKSFVKDVIDPLVDLELIESRKTTKGRGAKPNLVKLTDKANNELVGYLINTIADLTEISSVELNRSFEDVIIDLEHPDKHIKGKALE</sequence>
<reference evidence="1 2" key="1">
    <citation type="journal article" date="2008" name="Proc. Natl. Acad. Sci. U.S.A.">
        <title>The genome of Cyanothece 51142, a unicellular diazotrophic cyanobacterium important in the marine nitrogen cycle.</title>
        <authorList>
            <person name="Welsh E.A."/>
            <person name="Liberton M."/>
            <person name="Stoeckel J."/>
            <person name="Loh T."/>
            <person name="Elvitigala T."/>
            <person name="Wang C."/>
            <person name="Wollam A."/>
            <person name="Fulton R.S."/>
            <person name="Clifton S.W."/>
            <person name="Jacobs J.M."/>
            <person name="Aurora R."/>
            <person name="Ghosh B.K."/>
            <person name="Sherman L.A."/>
            <person name="Smith R.D."/>
            <person name="Wilson R.K."/>
            <person name="Pakrasi H.B."/>
        </authorList>
    </citation>
    <scope>NUCLEOTIDE SEQUENCE [LARGE SCALE GENOMIC DNA]</scope>
    <source>
        <strain evidence="2">ATCC 51142 / BH68</strain>
    </source>
</reference>
<name>B1WSE7_CROS5</name>